<accession>A0A081RAH6</accession>
<gene>
    <name evidence="2" type="ORF">BV95_03537</name>
</gene>
<dbReference type="PATRIC" id="fig|46429.4.peg.3528"/>
<evidence type="ECO:0000313" key="3">
    <source>
        <dbReference type="Proteomes" id="UP000028411"/>
    </source>
</evidence>
<evidence type="ECO:0000259" key="1">
    <source>
        <dbReference type="Pfam" id="PF19419"/>
    </source>
</evidence>
<dbReference type="Pfam" id="PF19419">
    <property type="entry name" value="DUF5983"/>
    <property type="match status" value="1"/>
</dbReference>
<dbReference type="AlphaFoldDB" id="A0A081RAH6"/>
<dbReference type="RefSeq" id="WP_051749847.1">
    <property type="nucleotide sequence ID" value="NZ_JFHR01000049.1"/>
</dbReference>
<organism evidence="2 3">
    <name type="scientific">Sphingobium chlorophenolicum</name>
    <dbReference type="NCBI Taxonomy" id="46429"/>
    <lineage>
        <taxon>Bacteria</taxon>
        <taxon>Pseudomonadati</taxon>
        <taxon>Pseudomonadota</taxon>
        <taxon>Alphaproteobacteria</taxon>
        <taxon>Sphingomonadales</taxon>
        <taxon>Sphingomonadaceae</taxon>
        <taxon>Sphingobium</taxon>
    </lineage>
</organism>
<reference evidence="2 3" key="1">
    <citation type="submission" date="2014-02" db="EMBL/GenBank/DDBJ databases">
        <title>Whole genome sequence of Sphingobium chlorophenolicum NBRC 16172.</title>
        <authorList>
            <person name="Gan H.M."/>
            <person name="Gan H.Y."/>
            <person name="Chew T.H."/>
            <person name="Savka M.A."/>
        </authorList>
    </citation>
    <scope>NUCLEOTIDE SEQUENCE [LARGE SCALE GENOMIC DNA]</scope>
    <source>
        <strain evidence="2 3">NBRC 16172</strain>
    </source>
</reference>
<evidence type="ECO:0000313" key="2">
    <source>
        <dbReference type="EMBL" id="KEQ52199.1"/>
    </source>
</evidence>
<protein>
    <recommendedName>
        <fullName evidence="1">DUF5983 domain-containing protein</fullName>
    </recommendedName>
</protein>
<dbReference type="InterPro" id="IPR046025">
    <property type="entry name" value="DUF5983"/>
</dbReference>
<dbReference type="OrthoDB" id="7274689at2"/>
<feature type="domain" description="DUF5983" evidence="1">
    <location>
        <begin position="11"/>
        <end position="93"/>
    </location>
</feature>
<proteinExistence type="predicted"/>
<dbReference type="EMBL" id="JFHR01000049">
    <property type="protein sequence ID" value="KEQ52199.1"/>
    <property type="molecule type" value="Genomic_DNA"/>
</dbReference>
<comment type="caution">
    <text evidence="2">The sequence shown here is derived from an EMBL/GenBank/DDBJ whole genome shotgun (WGS) entry which is preliminary data.</text>
</comment>
<sequence length="105" mass="11984">MTTIAYPLRPFLDCSTIHLSSASRVYLERHAERGEELISSTPYGWFVWVDEGELEDQPGDLQAIKAYARRLGAEYILFDRDAPETDALEIFDDSESSIREAREAI</sequence>
<dbReference type="Proteomes" id="UP000028411">
    <property type="component" value="Unassembled WGS sequence"/>
</dbReference>
<name>A0A081RAH6_SPHCR</name>
<dbReference type="eggNOG" id="ENOG502ZEXH">
    <property type="taxonomic scope" value="Bacteria"/>
</dbReference>